<feature type="region of interest" description="Disordered" evidence="2">
    <location>
        <begin position="160"/>
        <end position="394"/>
    </location>
</feature>
<accession>A0A914BSG7</accession>
<feature type="compositionally biased region" description="Basic and acidic residues" evidence="2">
    <location>
        <begin position="300"/>
        <end position="320"/>
    </location>
</feature>
<evidence type="ECO:0000313" key="5">
    <source>
        <dbReference type="Proteomes" id="UP000887568"/>
    </source>
</evidence>
<feature type="region of interest" description="Disordered" evidence="2">
    <location>
        <begin position="1"/>
        <end position="27"/>
    </location>
</feature>
<feature type="compositionally biased region" description="Polar residues" evidence="2">
    <location>
        <begin position="85"/>
        <end position="96"/>
    </location>
</feature>
<dbReference type="OrthoDB" id="10019757at2759"/>
<dbReference type="PANTHER" id="PTHR23149">
    <property type="entry name" value="G PATCH DOMAIN CONTAINING PROTEIN"/>
    <property type="match status" value="1"/>
</dbReference>
<evidence type="ECO:0000256" key="1">
    <source>
        <dbReference type="ARBA" id="ARBA00040365"/>
    </source>
</evidence>
<feature type="compositionally biased region" description="Basic residues" evidence="2">
    <location>
        <begin position="321"/>
        <end position="334"/>
    </location>
</feature>
<dbReference type="OMA" id="YSTRECE"/>
<dbReference type="PANTHER" id="PTHR23149:SF9">
    <property type="entry name" value="G PATCH DOMAIN-CONTAINING PROTEIN 4"/>
    <property type="match status" value="1"/>
</dbReference>
<feature type="compositionally biased region" description="Basic residues" evidence="2">
    <location>
        <begin position="381"/>
        <end position="394"/>
    </location>
</feature>
<feature type="compositionally biased region" description="Low complexity" evidence="2">
    <location>
        <begin position="123"/>
        <end position="133"/>
    </location>
</feature>
<dbReference type="Proteomes" id="UP000887568">
    <property type="component" value="Unplaced"/>
</dbReference>
<dbReference type="AlphaFoldDB" id="A0A914BSG7"/>
<dbReference type="GO" id="GO:0003676">
    <property type="term" value="F:nucleic acid binding"/>
    <property type="evidence" value="ECO:0007669"/>
    <property type="project" value="InterPro"/>
</dbReference>
<dbReference type="EnsemblMetazoa" id="XM_038223196.1">
    <property type="protein sequence ID" value="XP_038079124.1"/>
    <property type="gene ID" value="LOC119746317"/>
</dbReference>
<keyword evidence="5" id="KW-1185">Reference proteome</keyword>
<sequence length="394" mass="43749">MAAHRCSSFAQQQLEKHGWKSGQGLGKKESGISEAIKVKIKQDTAGVGHDAGEQFTYHWWDHVFNKAASNIVVETDQDGVKLSRKTTTQGPISNKKQSSDRGKKPLLYGNFVKSATLTTEGLQQDNQDASSSSSDEDSDGDNLESTNIDERFFKACGGRTAHKGARHGLTLSGKLKRIQAQEEGHNLPRPPKGNSDVHGSSPSHEGASEEGRKKKRRKKEKKCKSEEKASGIDTPYTEIVSGDKDCKKRNKKCKKAAVENGDVDPHAYSTDDNLLGDSVKEKKQKRGNMPEKGNMNSHEYSSDRPDTRELIVREEAESKAARKAAKKAKRTRDKRSREMESTVCEDSLQDLSSKDKIKFPDQLVPDEHVNGNLRGQETNHTRKSKKKKSKHTAL</sequence>
<dbReference type="SMART" id="SM00443">
    <property type="entry name" value="G_patch"/>
    <property type="match status" value="1"/>
</dbReference>
<dbReference type="Pfam" id="PF01585">
    <property type="entry name" value="G-patch"/>
    <property type="match status" value="1"/>
</dbReference>
<feature type="compositionally biased region" description="Basic and acidic residues" evidence="2">
    <location>
        <begin position="352"/>
        <end position="369"/>
    </location>
</feature>
<feature type="compositionally biased region" description="Polar residues" evidence="2">
    <location>
        <begin position="113"/>
        <end position="122"/>
    </location>
</feature>
<reference evidence="4" key="1">
    <citation type="submission" date="2022-11" db="UniProtKB">
        <authorList>
            <consortium name="EnsemblMetazoa"/>
        </authorList>
    </citation>
    <scope>IDENTIFICATION</scope>
</reference>
<proteinExistence type="predicted"/>
<dbReference type="RefSeq" id="XP_038079124.1">
    <property type="nucleotide sequence ID" value="XM_038223196.1"/>
</dbReference>
<name>A0A914BSG7_PATMI</name>
<dbReference type="InterPro" id="IPR050656">
    <property type="entry name" value="PINX1"/>
</dbReference>
<evidence type="ECO:0000313" key="4">
    <source>
        <dbReference type="EnsemblMetazoa" id="XP_038079124.1"/>
    </source>
</evidence>
<dbReference type="GeneID" id="119746317"/>
<evidence type="ECO:0000259" key="3">
    <source>
        <dbReference type="PROSITE" id="PS50174"/>
    </source>
</evidence>
<protein>
    <recommendedName>
        <fullName evidence="1">G patch domain-containing protein 4</fullName>
    </recommendedName>
</protein>
<feature type="compositionally biased region" description="Basic residues" evidence="2">
    <location>
        <begin position="213"/>
        <end position="222"/>
    </location>
</feature>
<dbReference type="GO" id="GO:0005730">
    <property type="term" value="C:nucleolus"/>
    <property type="evidence" value="ECO:0007669"/>
    <property type="project" value="TreeGrafter"/>
</dbReference>
<dbReference type="PROSITE" id="PS50174">
    <property type="entry name" value="G_PATCH"/>
    <property type="match status" value="1"/>
</dbReference>
<dbReference type="InterPro" id="IPR000467">
    <property type="entry name" value="G_patch_dom"/>
</dbReference>
<feature type="domain" description="G-patch" evidence="3">
    <location>
        <begin position="6"/>
        <end position="52"/>
    </location>
</feature>
<feature type="region of interest" description="Disordered" evidence="2">
    <location>
        <begin position="79"/>
        <end position="146"/>
    </location>
</feature>
<organism evidence="4 5">
    <name type="scientific">Patiria miniata</name>
    <name type="common">Bat star</name>
    <name type="synonym">Asterina miniata</name>
    <dbReference type="NCBI Taxonomy" id="46514"/>
    <lineage>
        <taxon>Eukaryota</taxon>
        <taxon>Metazoa</taxon>
        <taxon>Echinodermata</taxon>
        <taxon>Eleutherozoa</taxon>
        <taxon>Asterozoa</taxon>
        <taxon>Asteroidea</taxon>
        <taxon>Valvatacea</taxon>
        <taxon>Valvatida</taxon>
        <taxon>Asterinidae</taxon>
        <taxon>Patiria</taxon>
    </lineage>
</organism>
<evidence type="ECO:0000256" key="2">
    <source>
        <dbReference type="SAM" id="MobiDB-lite"/>
    </source>
</evidence>